<feature type="transmembrane region" description="Helical" evidence="9">
    <location>
        <begin position="156"/>
        <end position="181"/>
    </location>
</feature>
<reference evidence="11 12" key="1">
    <citation type="submission" date="2017-03" db="EMBL/GenBank/DDBJ databases">
        <title>Comparative genomics of honeybee gut symbionts reveal geographically distinct and subgroup specific antibiotic resistance.</title>
        <authorList>
            <person name="Ludvigsen J."/>
            <person name="Porcellato D."/>
            <person name="Labee-Lund T.M."/>
            <person name="Amdam G.V."/>
            <person name="Rudi K."/>
        </authorList>
    </citation>
    <scope>NUCLEOTIDE SEQUENCE [LARGE SCALE GENOMIC DNA]</scope>
    <source>
        <strain evidence="11 12">A-4-12</strain>
    </source>
</reference>
<evidence type="ECO:0000256" key="7">
    <source>
        <dbReference type="ARBA" id="ARBA00023136"/>
    </source>
</evidence>
<feature type="transmembrane region" description="Helical" evidence="9">
    <location>
        <begin position="80"/>
        <end position="106"/>
    </location>
</feature>
<dbReference type="InterPro" id="IPR036526">
    <property type="entry name" value="C-N_Hydrolase_sf"/>
</dbReference>
<keyword evidence="6 9" id="KW-1133">Transmembrane helix</keyword>
<keyword evidence="3 9" id="KW-1003">Cell membrane</keyword>
<keyword evidence="7 9" id="KW-0472">Membrane</keyword>
<dbReference type="Gene3D" id="3.60.110.10">
    <property type="entry name" value="Carbon-nitrogen hydrolase"/>
    <property type="match status" value="1"/>
</dbReference>
<dbReference type="PANTHER" id="PTHR38686">
    <property type="entry name" value="APOLIPOPROTEIN N-ACYLTRANSFERASE"/>
    <property type="match status" value="1"/>
</dbReference>
<evidence type="ECO:0000256" key="3">
    <source>
        <dbReference type="ARBA" id="ARBA00022475"/>
    </source>
</evidence>
<comment type="caution">
    <text evidence="11">The sequence shown here is derived from an EMBL/GenBank/DDBJ whole genome shotgun (WGS) entry which is preliminary data.</text>
</comment>
<dbReference type="InterPro" id="IPR003010">
    <property type="entry name" value="C-N_Hydrolase"/>
</dbReference>
<dbReference type="OrthoDB" id="9804277at2"/>
<evidence type="ECO:0000259" key="10">
    <source>
        <dbReference type="PROSITE" id="PS50263"/>
    </source>
</evidence>
<dbReference type="EC" id="2.3.1.269" evidence="9"/>
<accession>A0A242NU67</accession>
<dbReference type="HAMAP" id="MF_01148">
    <property type="entry name" value="Lnt"/>
    <property type="match status" value="1"/>
</dbReference>
<proteinExistence type="inferred from homology"/>
<comment type="function">
    <text evidence="9">Catalyzes the phospholipid dependent N-acylation of the N-terminal cysteine of apolipoprotein, the last step in lipoprotein maturation.</text>
</comment>
<dbReference type="GO" id="GO:0005886">
    <property type="term" value="C:plasma membrane"/>
    <property type="evidence" value="ECO:0007669"/>
    <property type="project" value="UniProtKB-SubCell"/>
</dbReference>
<keyword evidence="4 9" id="KW-0808">Transferase</keyword>
<feature type="domain" description="CN hydrolase" evidence="10">
    <location>
        <begin position="229"/>
        <end position="481"/>
    </location>
</feature>
<evidence type="ECO:0000256" key="6">
    <source>
        <dbReference type="ARBA" id="ARBA00022989"/>
    </source>
</evidence>
<sequence>MLKQILLSFIFGAIAVFSYAPFHIWPLAFVAFAGLLWLIADKPKKRAMLIGFSWGIGYFLAGTHWVYISIKQYGEVPTSVAVIILGLLIAYLAFYPMLFALLLRVCDRFAPKFSIKQLVLLTPILWQLTEFLRGYILTGFAWLELGYSQLDSPLRGYFPIVGINGVTLILTICCGLIIYCLNMALNRSPKKHTIGAIFALLMLFIAPISFNLINWTTIDHSRSADFSLIQGNISQSLRWTKEQLNKTLQTYGSLTEQNLAKDKIIIWSEASITDYEINQQPFLQFLDNEARANNSEIAVGIIDYRLGNYGYQENPNIYNTLLVLGGKTPYQYPNTNRYQKHHLVPFGEFTPLESLLDPIGQMLDIPMSSMQAGAEKQPPLEIKGFKFTTAICYEVILSDLILKNFTADTDFLLTVSNDAWFGNSIGPKQHLQMAQARALEFGRPMIRSTNTGITAIIDYHGQIVEQLPQFQTQVLNYKLSPTVGLTPYARFGNLFYYLIISILFILIFVRNRR</sequence>
<comment type="catalytic activity">
    <reaction evidence="9">
        <text>N-terminal S-1,2-diacyl-sn-glyceryl-L-cysteinyl-[lipoprotein] + a glycerophospholipid = N-acyl-S-1,2-diacyl-sn-glyceryl-L-cysteinyl-[lipoprotein] + a 2-acyl-sn-glycero-3-phospholipid + H(+)</text>
        <dbReference type="Rhea" id="RHEA:48228"/>
        <dbReference type="Rhea" id="RHEA-COMP:14681"/>
        <dbReference type="Rhea" id="RHEA-COMP:14684"/>
        <dbReference type="ChEBI" id="CHEBI:15378"/>
        <dbReference type="ChEBI" id="CHEBI:136912"/>
        <dbReference type="ChEBI" id="CHEBI:140656"/>
        <dbReference type="ChEBI" id="CHEBI:140657"/>
        <dbReference type="ChEBI" id="CHEBI:140660"/>
        <dbReference type="EC" id="2.3.1.269"/>
    </reaction>
</comment>
<dbReference type="Pfam" id="PF20154">
    <property type="entry name" value="LNT_N"/>
    <property type="match status" value="1"/>
</dbReference>
<organism evidence="11 12">
    <name type="scientific">Gilliamella apis</name>
    <dbReference type="NCBI Taxonomy" id="1970738"/>
    <lineage>
        <taxon>Bacteria</taxon>
        <taxon>Pseudomonadati</taxon>
        <taxon>Pseudomonadota</taxon>
        <taxon>Gammaproteobacteria</taxon>
        <taxon>Orbales</taxon>
        <taxon>Orbaceae</taxon>
        <taxon>Gilliamella</taxon>
    </lineage>
</organism>
<evidence type="ECO:0000313" key="12">
    <source>
        <dbReference type="Proteomes" id="UP000194968"/>
    </source>
</evidence>
<comment type="similarity">
    <text evidence="2 9">Belongs to the CN hydrolase family. Apolipoprotein N-acyltransferase subfamily.</text>
</comment>
<evidence type="ECO:0000256" key="4">
    <source>
        <dbReference type="ARBA" id="ARBA00022679"/>
    </source>
</evidence>
<dbReference type="UniPathway" id="UPA00666"/>
<evidence type="ECO:0000256" key="8">
    <source>
        <dbReference type="ARBA" id="ARBA00023315"/>
    </source>
</evidence>
<evidence type="ECO:0000256" key="1">
    <source>
        <dbReference type="ARBA" id="ARBA00004651"/>
    </source>
</evidence>
<dbReference type="EMBL" id="NASK01000095">
    <property type="protein sequence ID" value="OTQ49440.1"/>
    <property type="molecule type" value="Genomic_DNA"/>
</dbReference>
<protein>
    <recommendedName>
        <fullName evidence="9">Apolipoprotein N-acyltransferase</fullName>
        <shortName evidence="9">ALP N-acyltransferase</shortName>
        <ecNumber evidence="9">2.3.1.269</ecNumber>
    </recommendedName>
</protein>
<dbReference type="Proteomes" id="UP000194968">
    <property type="component" value="Unassembled WGS sequence"/>
</dbReference>
<keyword evidence="8 9" id="KW-0012">Acyltransferase</keyword>
<evidence type="ECO:0000256" key="5">
    <source>
        <dbReference type="ARBA" id="ARBA00022692"/>
    </source>
</evidence>
<name>A0A242NU67_9GAMM</name>
<feature type="transmembrane region" description="Helical" evidence="9">
    <location>
        <begin position="118"/>
        <end position="136"/>
    </location>
</feature>
<dbReference type="RefSeq" id="WP_086320557.1">
    <property type="nucleotide sequence ID" value="NZ_NASK01000095.1"/>
</dbReference>
<dbReference type="Pfam" id="PF00795">
    <property type="entry name" value="CN_hydrolase"/>
    <property type="match status" value="1"/>
</dbReference>
<comment type="subcellular location">
    <subcellularLocation>
        <location evidence="1 9">Cell membrane</location>
        <topology evidence="1 9">Multi-pass membrane protein</topology>
    </subcellularLocation>
</comment>
<dbReference type="InterPro" id="IPR045378">
    <property type="entry name" value="LNT_N"/>
</dbReference>
<dbReference type="PANTHER" id="PTHR38686:SF1">
    <property type="entry name" value="APOLIPOPROTEIN N-ACYLTRANSFERASE"/>
    <property type="match status" value="1"/>
</dbReference>
<dbReference type="AlphaFoldDB" id="A0A242NU67"/>
<feature type="transmembrane region" description="Helical" evidence="9">
    <location>
        <begin position="193"/>
        <end position="213"/>
    </location>
</feature>
<dbReference type="CDD" id="cd07571">
    <property type="entry name" value="ALP_N-acyl_transferase"/>
    <property type="match status" value="1"/>
</dbReference>
<evidence type="ECO:0000256" key="9">
    <source>
        <dbReference type="HAMAP-Rule" id="MF_01148"/>
    </source>
</evidence>
<evidence type="ECO:0000313" key="11">
    <source>
        <dbReference type="EMBL" id="OTQ49440.1"/>
    </source>
</evidence>
<dbReference type="InterPro" id="IPR004563">
    <property type="entry name" value="Apolipo_AcylTrfase"/>
</dbReference>
<dbReference type="PROSITE" id="PS50263">
    <property type="entry name" value="CN_HYDROLASE"/>
    <property type="match status" value="1"/>
</dbReference>
<dbReference type="SUPFAM" id="SSF56317">
    <property type="entry name" value="Carbon-nitrogen hydrolase"/>
    <property type="match status" value="1"/>
</dbReference>
<gene>
    <name evidence="9" type="primary">lnt</name>
    <name evidence="11" type="ORF">B6D06_06445</name>
</gene>
<feature type="transmembrane region" description="Helical" evidence="9">
    <location>
        <begin position="488"/>
        <end position="509"/>
    </location>
</feature>
<dbReference type="NCBIfam" id="TIGR00546">
    <property type="entry name" value="lnt"/>
    <property type="match status" value="1"/>
</dbReference>
<feature type="transmembrane region" description="Helical" evidence="9">
    <location>
        <begin position="49"/>
        <end position="68"/>
    </location>
</feature>
<keyword evidence="5 9" id="KW-0812">Transmembrane</keyword>
<comment type="pathway">
    <text evidence="9">Protein modification; lipoprotein biosynthesis (N-acyl transfer).</text>
</comment>
<evidence type="ECO:0000256" key="2">
    <source>
        <dbReference type="ARBA" id="ARBA00010065"/>
    </source>
</evidence>
<keyword evidence="11" id="KW-0449">Lipoprotein</keyword>
<feature type="transmembrane region" description="Helical" evidence="9">
    <location>
        <begin position="6"/>
        <end position="37"/>
    </location>
</feature>
<dbReference type="GO" id="GO:0016410">
    <property type="term" value="F:N-acyltransferase activity"/>
    <property type="evidence" value="ECO:0007669"/>
    <property type="project" value="UniProtKB-UniRule"/>
</dbReference>
<dbReference type="GO" id="GO:0042158">
    <property type="term" value="P:lipoprotein biosynthetic process"/>
    <property type="evidence" value="ECO:0007669"/>
    <property type="project" value="UniProtKB-UniRule"/>
</dbReference>